<evidence type="ECO:0000256" key="4">
    <source>
        <dbReference type="ARBA" id="ARBA00022989"/>
    </source>
</evidence>
<name>A0ABQ7GAR3_DUNSA</name>
<dbReference type="CDD" id="cd07302">
    <property type="entry name" value="CHD"/>
    <property type="match status" value="1"/>
</dbReference>
<dbReference type="PANTHER" id="PTHR11920:SF335">
    <property type="entry name" value="GUANYLATE CYCLASE"/>
    <property type="match status" value="1"/>
</dbReference>
<dbReference type="EMBL" id="MU069928">
    <property type="protein sequence ID" value="KAF5831690.1"/>
    <property type="molecule type" value="Genomic_DNA"/>
</dbReference>
<feature type="domain" description="Guanylate cyclase" evidence="8">
    <location>
        <begin position="118"/>
        <end position="260"/>
    </location>
</feature>
<accession>A0ABQ7GAR3</accession>
<keyword evidence="2" id="KW-0812">Transmembrane</keyword>
<dbReference type="Proteomes" id="UP000815325">
    <property type="component" value="Unassembled WGS sequence"/>
</dbReference>
<evidence type="ECO:0000256" key="6">
    <source>
        <dbReference type="ARBA" id="ARBA00023239"/>
    </source>
</evidence>
<dbReference type="Pfam" id="PF00211">
    <property type="entry name" value="Guanylate_cyc"/>
    <property type="match status" value="1"/>
</dbReference>
<evidence type="ECO:0000313" key="10">
    <source>
        <dbReference type="Proteomes" id="UP000815325"/>
    </source>
</evidence>
<evidence type="ECO:0000256" key="3">
    <source>
        <dbReference type="ARBA" id="ARBA00022741"/>
    </source>
</evidence>
<evidence type="ECO:0000256" key="2">
    <source>
        <dbReference type="ARBA" id="ARBA00022692"/>
    </source>
</evidence>
<keyword evidence="10" id="KW-1185">Reference proteome</keyword>
<comment type="subcellular location">
    <subcellularLocation>
        <location evidence="1">Membrane</location>
    </subcellularLocation>
</comment>
<keyword evidence="5" id="KW-0472">Membrane</keyword>
<dbReference type="InterPro" id="IPR001054">
    <property type="entry name" value="A/G_cyclase"/>
</dbReference>
<gene>
    <name evidence="9" type="ORF">DUNSADRAFT_12712</name>
</gene>
<evidence type="ECO:0000313" key="9">
    <source>
        <dbReference type="EMBL" id="KAF5831690.1"/>
    </source>
</evidence>
<keyword evidence="6" id="KW-0456">Lyase</keyword>
<keyword evidence="4" id="KW-1133">Transmembrane helix</keyword>
<feature type="compositionally biased region" description="Polar residues" evidence="7">
    <location>
        <begin position="20"/>
        <end position="31"/>
    </location>
</feature>
<keyword evidence="3" id="KW-0547">Nucleotide-binding</keyword>
<dbReference type="PANTHER" id="PTHR11920">
    <property type="entry name" value="GUANYLYL CYCLASE"/>
    <property type="match status" value="1"/>
</dbReference>
<comment type="caution">
    <text evidence="9">The sequence shown here is derived from an EMBL/GenBank/DDBJ whole genome shotgun (WGS) entry which is preliminary data.</text>
</comment>
<evidence type="ECO:0000256" key="7">
    <source>
        <dbReference type="SAM" id="MobiDB-lite"/>
    </source>
</evidence>
<dbReference type="Gene3D" id="3.30.70.1230">
    <property type="entry name" value="Nucleotide cyclase"/>
    <property type="match status" value="1"/>
</dbReference>
<dbReference type="InterPro" id="IPR050401">
    <property type="entry name" value="Cyclic_nucleotide_synthase"/>
</dbReference>
<organism evidence="9 10">
    <name type="scientific">Dunaliella salina</name>
    <name type="common">Green alga</name>
    <name type="synonym">Protococcus salinus</name>
    <dbReference type="NCBI Taxonomy" id="3046"/>
    <lineage>
        <taxon>Eukaryota</taxon>
        <taxon>Viridiplantae</taxon>
        <taxon>Chlorophyta</taxon>
        <taxon>core chlorophytes</taxon>
        <taxon>Chlorophyceae</taxon>
        <taxon>CS clade</taxon>
        <taxon>Chlamydomonadales</taxon>
        <taxon>Dunaliellaceae</taxon>
        <taxon>Dunaliella</taxon>
    </lineage>
</organism>
<evidence type="ECO:0000259" key="8">
    <source>
        <dbReference type="PROSITE" id="PS50125"/>
    </source>
</evidence>
<dbReference type="PROSITE" id="PS50125">
    <property type="entry name" value="GUANYLATE_CYCLASE_2"/>
    <property type="match status" value="1"/>
</dbReference>
<reference evidence="9" key="1">
    <citation type="submission" date="2017-08" db="EMBL/GenBank/DDBJ databases">
        <authorList>
            <person name="Polle J.E."/>
            <person name="Barry K."/>
            <person name="Cushman J."/>
            <person name="Schmutz J."/>
            <person name="Tran D."/>
            <person name="Hathwaick L.T."/>
            <person name="Yim W.C."/>
            <person name="Jenkins J."/>
            <person name="Mckie-Krisberg Z.M."/>
            <person name="Prochnik S."/>
            <person name="Lindquist E."/>
            <person name="Dockter R.B."/>
            <person name="Adam C."/>
            <person name="Molina H."/>
            <person name="Bunkerborg J."/>
            <person name="Jin E."/>
            <person name="Buchheim M."/>
            <person name="Magnuson J."/>
        </authorList>
    </citation>
    <scope>NUCLEOTIDE SEQUENCE</scope>
    <source>
        <strain evidence="9">CCAP 19/18</strain>
    </source>
</reference>
<dbReference type="InterPro" id="IPR029787">
    <property type="entry name" value="Nucleotide_cyclase"/>
</dbReference>
<feature type="region of interest" description="Disordered" evidence="7">
    <location>
        <begin position="1"/>
        <end position="31"/>
    </location>
</feature>
<evidence type="ECO:0000256" key="5">
    <source>
        <dbReference type="ARBA" id="ARBA00023136"/>
    </source>
</evidence>
<proteinExistence type="predicted"/>
<protein>
    <submittedName>
        <fullName evidence="9">Nucleotide cyclase</fullName>
    </submittedName>
</protein>
<evidence type="ECO:0000256" key="1">
    <source>
        <dbReference type="ARBA" id="ARBA00004370"/>
    </source>
</evidence>
<feature type="compositionally biased region" description="Basic and acidic residues" evidence="7">
    <location>
        <begin position="7"/>
        <end position="19"/>
    </location>
</feature>
<dbReference type="SMART" id="SM00044">
    <property type="entry name" value="CYCc"/>
    <property type="match status" value="1"/>
</dbReference>
<dbReference type="SUPFAM" id="SSF55073">
    <property type="entry name" value="Nucleotide cyclase"/>
    <property type="match status" value="1"/>
</dbReference>
<sequence length="395" mass="43519">MESTVDSMDKFLDPTRSTEEQPQQQLIPSIGDSSMHSFDVAVSLLDHTKGTKSPLLVVITDSTEHLKVRSTLTALAETQLELLANIVPKHVMQFLAMESSEAVPEHFGQLARAHESVTLLFMDIVGFTGMSKEVKPVQIMAFLNTLFSHFDKLIDIHGVHKVETAGDCYIVSGGLMRQADGFGGMEVEESHDPAESAHRVMEFAKAILDVAAQVEMPNTHQPVRIRIGMHTGDVVSGTIGTKLPKFSVFGDAMNMASRMESTGVPGRIHVSEATRNLLLNEDWEPTGGVEVKGKECQVHSSLCWTTLYRVLISAQEKNFSPTHTLPTPSSLMVCLMRKRGRGRGRGGKSRPPASNSWRPYLDSQKECYLTRSSGPLKVCMRLVSCLPAIFEVRQS</sequence>